<protein>
    <submittedName>
        <fullName evidence="3">Transglycosylase SLT domain-containing protein</fullName>
    </submittedName>
</protein>
<dbReference type="InterPro" id="IPR008258">
    <property type="entry name" value="Transglycosylase_SLT_dom_1"/>
</dbReference>
<evidence type="ECO:0000313" key="3">
    <source>
        <dbReference type="EMBL" id="MDI3408835.1"/>
    </source>
</evidence>
<proteinExistence type="predicted"/>
<evidence type="ECO:0000313" key="4">
    <source>
        <dbReference type="Proteomes" id="UP001223978"/>
    </source>
</evidence>
<dbReference type="RefSeq" id="WP_282546714.1">
    <property type="nucleotide sequence ID" value="NZ_JASCIQ010000053.1"/>
</dbReference>
<evidence type="ECO:0000259" key="2">
    <source>
        <dbReference type="Pfam" id="PF01464"/>
    </source>
</evidence>
<organism evidence="3 4">
    <name type="scientific">Streptomyces cavernicola</name>
    <dbReference type="NCBI Taxonomy" id="3043613"/>
    <lineage>
        <taxon>Bacteria</taxon>
        <taxon>Bacillati</taxon>
        <taxon>Actinomycetota</taxon>
        <taxon>Actinomycetes</taxon>
        <taxon>Kitasatosporales</taxon>
        <taxon>Streptomycetaceae</taxon>
        <taxon>Streptomyces</taxon>
    </lineage>
</organism>
<dbReference type="Gene3D" id="1.10.530.10">
    <property type="match status" value="1"/>
</dbReference>
<keyword evidence="4" id="KW-1185">Reference proteome</keyword>
<gene>
    <name evidence="3" type="ORF">QIS96_34090</name>
</gene>
<accession>A0ABT6SKW3</accession>
<comment type="caution">
    <text evidence="3">The sequence shown here is derived from an EMBL/GenBank/DDBJ whole genome shotgun (WGS) entry which is preliminary data.</text>
</comment>
<sequence length="438" mass="48333">MSVTYYADVAYLEDCNPALIERNAAEFKRMRDLLDSVGPAVAKAGDTHWVSASRERYDARLGDVRTLVAGLKDGFEAAWKALLRYADAVEEAHKHLNTGTDCAERLGKLVGDGDGEAMKRWEDLRDSSGVVDWVQDRTAPGDVDDIREEANRWYEDASDAFRRARAAEESVRDDAMKDLDAARALIPEFRSDHKDAAALLDRVGDLREEAVQASSDPNTRLPGGGSKTDFFPRVGPDVTVSPALRRIRELSESLPEGKDTGYWLPGSSDEKRREWIDANSAAIRAAAKENGLPPDVIAGIAWREVDGDPGVIDDVTDTARQLGIGGDADRTSMGPMQIQIRRAAEVLGYDPAELTDAQRDEVESAVRDPTQNVFIASEYLSRLKAESEFADVPAEQLTDAQYQELAARYNGGPYWESDDAQGYGRDFMRDLDSARRAL</sequence>
<feature type="domain" description="Transglycosylase SLT" evidence="2">
    <location>
        <begin position="283"/>
        <end position="413"/>
    </location>
</feature>
<feature type="region of interest" description="Disordered" evidence="1">
    <location>
        <begin position="210"/>
        <end position="234"/>
    </location>
</feature>
<reference evidence="3 4" key="1">
    <citation type="submission" date="2023-05" db="EMBL/GenBank/DDBJ databases">
        <title>Draft genome sequence of Streptomyces sp. B-S-A6 isolated from a cave soil in Thailand.</title>
        <authorList>
            <person name="Chamroensaksri N."/>
            <person name="Muangham S."/>
        </authorList>
    </citation>
    <scope>NUCLEOTIDE SEQUENCE [LARGE SCALE GENOMIC DNA]</scope>
    <source>
        <strain evidence="3 4">B-S-A6</strain>
    </source>
</reference>
<dbReference type="Pfam" id="PF01464">
    <property type="entry name" value="SLT"/>
    <property type="match status" value="1"/>
</dbReference>
<dbReference type="Proteomes" id="UP001223978">
    <property type="component" value="Unassembled WGS sequence"/>
</dbReference>
<name>A0ABT6SKW3_9ACTN</name>
<dbReference type="SUPFAM" id="SSF53955">
    <property type="entry name" value="Lysozyme-like"/>
    <property type="match status" value="1"/>
</dbReference>
<dbReference type="EMBL" id="JASCIQ010000053">
    <property type="protein sequence ID" value="MDI3408835.1"/>
    <property type="molecule type" value="Genomic_DNA"/>
</dbReference>
<dbReference type="InterPro" id="IPR023346">
    <property type="entry name" value="Lysozyme-like_dom_sf"/>
</dbReference>
<evidence type="ECO:0000256" key="1">
    <source>
        <dbReference type="SAM" id="MobiDB-lite"/>
    </source>
</evidence>